<evidence type="ECO:0000313" key="1">
    <source>
        <dbReference type="EMBL" id="EIM74387.1"/>
    </source>
</evidence>
<proteinExistence type="predicted"/>
<dbReference type="Proteomes" id="UP000004622">
    <property type="component" value="Unassembled WGS sequence"/>
</dbReference>
<name>I5BXT5_9HYPH</name>
<protein>
    <submittedName>
        <fullName evidence="1">Uncharacterized protein</fullName>
    </submittedName>
</protein>
<gene>
    <name evidence="1" type="ORF">A33O_11892</name>
</gene>
<dbReference type="AlphaFoldDB" id="I5BXT5"/>
<accession>I5BXT5</accession>
<sequence>MLAVPDLQPVIPESRRLIRDPLEENGEQSPVLTRAFTLLPFADTGRASQWVPALALLGRDDDGVER</sequence>
<reference evidence="1 2" key="1">
    <citation type="journal article" date="2012" name="J. Bacteriol.">
        <title>Genome Sequence of Nitratireductor aquibiodomus Strain RA22.</title>
        <authorList>
            <person name="Singh A."/>
            <person name="Jangir P.K."/>
            <person name="Kumari C."/>
            <person name="Sharma R."/>
        </authorList>
    </citation>
    <scope>NUCLEOTIDE SEQUENCE [LARGE SCALE GENOMIC DNA]</scope>
    <source>
        <strain evidence="1 2">RA22</strain>
    </source>
</reference>
<organism evidence="1 2">
    <name type="scientific">Nitratireductor aquibiodomus RA22</name>
    <dbReference type="NCBI Taxonomy" id="1189611"/>
    <lineage>
        <taxon>Bacteria</taxon>
        <taxon>Pseudomonadati</taxon>
        <taxon>Pseudomonadota</taxon>
        <taxon>Alphaproteobacteria</taxon>
        <taxon>Hyphomicrobiales</taxon>
        <taxon>Phyllobacteriaceae</taxon>
        <taxon>Nitratireductor</taxon>
    </lineage>
</organism>
<comment type="caution">
    <text evidence="1">The sequence shown here is derived from an EMBL/GenBank/DDBJ whole genome shotgun (WGS) entry which is preliminary data.</text>
</comment>
<dbReference type="EMBL" id="AJXZ01000029">
    <property type="protein sequence ID" value="EIM74387.1"/>
    <property type="molecule type" value="Genomic_DNA"/>
</dbReference>
<evidence type="ECO:0000313" key="2">
    <source>
        <dbReference type="Proteomes" id="UP000004622"/>
    </source>
</evidence>